<dbReference type="RefSeq" id="WP_043813993.1">
    <property type="nucleotide sequence ID" value="NZ_JOEF01000039.1"/>
</dbReference>
<proteinExistence type="predicted"/>
<evidence type="ECO:0000313" key="1">
    <source>
        <dbReference type="EMBL" id="SDM40830.1"/>
    </source>
</evidence>
<dbReference type="eggNOG" id="ENOG5032WTP">
    <property type="taxonomic scope" value="Bacteria"/>
</dbReference>
<dbReference type="EMBL" id="LT629701">
    <property type="protein sequence ID" value="SDM40830.1"/>
    <property type="molecule type" value="Genomic_DNA"/>
</dbReference>
<dbReference type="AlphaFoldDB" id="A0A1G9SZL1"/>
<reference evidence="1 2" key="1">
    <citation type="submission" date="2016-10" db="EMBL/GenBank/DDBJ databases">
        <authorList>
            <person name="de Groot N.N."/>
        </authorList>
    </citation>
    <scope>NUCLEOTIDE SEQUENCE [LARGE SCALE GENOMIC DNA]</scope>
    <source>
        <strain evidence="1 2">DSM 44149</strain>
    </source>
</reference>
<keyword evidence="2" id="KW-1185">Reference proteome</keyword>
<dbReference type="STRING" id="211114.SAMN04489726_1470"/>
<gene>
    <name evidence="1" type="ORF">SAMN04489726_1470</name>
</gene>
<accession>A0A1G9SZL1</accession>
<name>A0A1G9SZL1_ALLAB</name>
<dbReference type="Proteomes" id="UP000183376">
    <property type="component" value="Chromosome I"/>
</dbReference>
<evidence type="ECO:0000313" key="2">
    <source>
        <dbReference type="Proteomes" id="UP000183376"/>
    </source>
</evidence>
<protein>
    <submittedName>
        <fullName evidence="1">Uncharacterized protein</fullName>
    </submittedName>
</protein>
<sequence length="96" mass="10727">MTFLRYESPTPNARGFHVGIFGLANGLVREATLSPEDRAWWRPSNDWFDAAYPDPGKTDPTLFDRSAHPRVAWDERRSAAPGAVLSEDQVQIVVAT</sequence>
<dbReference type="OrthoDB" id="4546670at2"/>
<organism evidence="1 2">
    <name type="scientific">Allokutzneria albata</name>
    <name type="common">Kibdelosporangium albatum</name>
    <dbReference type="NCBI Taxonomy" id="211114"/>
    <lineage>
        <taxon>Bacteria</taxon>
        <taxon>Bacillati</taxon>
        <taxon>Actinomycetota</taxon>
        <taxon>Actinomycetes</taxon>
        <taxon>Pseudonocardiales</taxon>
        <taxon>Pseudonocardiaceae</taxon>
        <taxon>Allokutzneria</taxon>
    </lineage>
</organism>